<dbReference type="RefSeq" id="WP_294181910.1">
    <property type="nucleotide sequence ID" value="NZ_JBGFFE010000005.1"/>
</dbReference>
<gene>
    <name evidence="1" type="ORF">AB8S09_05465</name>
</gene>
<evidence type="ECO:0000313" key="2">
    <source>
        <dbReference type="Proteomes" id="UP001565220"/>
    </source>
</evidence>
<reference evidence="1 2" key="1">
    <citation type="submission" date="2024-08" db="EMBL/GenBank/DDBJ databases">
        <title>Clostridium lapicellarii sp. nov., and Clostridium renhuaiense sp. nov., two species isolated from the mud in a fermentation cellar used for producing sauce-flavour Chinese liquors.</title>
        <authorList>
            <person name="Yang F."/>
            <person name="Wang H."/>
            <person name="Chen L.Q."/>
            <person name="Zhou N."/>
            <person name="Lu J.J."/>
            <person name="Pu X.X."/>
            <person name="Wan B."/>
            <person name="Wang L."/>
            <person name="Liu S.J."/>
        </authorList>
    </citation>
    <scope>NUCLEOTIDE SEQUENCE [LARGE SCALE GENOMIC DNA]</scope>
    <source>
        <strain evidence="1 2">MT-113</strain>
    </source>
</reference>
<name>A0ABV4DV46_9CLOT</name>
<dbReference type="SUPFAM" id="SSF102705">
    <property type="entry name" value="NIF3 (NGG1p interacting factor 3)-like"/>
    <property type="match status" value="1"/>
</dbReference>
<dbReference type="PANTHER" id="PTHR41774">
    <property type="match status" value="1"/>
</dbReference>
<keyword evidence="2" id="KW-1185">Reference proteome</keyword>
<evidence type="ECO:0000313" key="1">
    <source>
        <dbReference type="EMBL" id="MEY8763099.1"/>
    </source>
</evidence>
<sequence length="111" mass="12584">MNYKVFKIETFIPENYVDRLRERLNSIGALSIGGNYDNCMSVSKVMGCWRPLKGAKPFLGNVGEVSREMECKMEFCCKGGIVKRAVETIKDVHPYEEPVINIIPLSNFTSM</sequence>
<dbReference type="Gene3D" id="3.30.70.120">
    <property type="match status" value="1"/>
</dbReference>
<comment type="caution">
    <text evidence="1">The sequence shown here is derived from an EMBL/GenBank/DDBJ whole genome shotgun (WGS) entry which is preliminary data.</text>
</comment>
<dbReference type="Proteomes" id="UP001565220">
    <property type="component" value="Unassembled WGS sequence"/>
</dbReference>
<dbReference type="PANTHER" id="PTHR41774:SF1">
    <property type="entry name" value="NGG1P INTERACTING FACTOR NIF3"/>
    <property type="match status" value="1"/>
</dbReference>
<accession>A0ABV4DV46</accession>
<organism evidence="1 2">
    <name type="scientific">Clostridium lapidicellarium</name>
    <dbReference type="NCBI Taxonomy" id="3240931"/>
    <lineage>
        <taxon>Bacteria</taxon>
        <taxon>Bacillati</taxon>
        <taxon>Bacillota</taxon>
        <taxon>Clostridia</taxon>
        <taxon>Eubacteriales</taxon>
        <taxon>Clostridiaceae</taxon>
        <taxon>Clostridium</taxon>
    </lineage>
</organism>
<dbReference type="InterPro" id="IPR036069">
    <property type="entry name" value="DUF34/NIF3_sf"/>
</dbReference>
<proteinExistence type="predicted"/>
<dbReference type="EMBL" id="JBGFFE010000005">
    <property type="protein sequence ID" value="MEY8763099.1"/>
    <property type="molecule type" value="Genomic_DNA"/>
</dbReference>
<dbReference type="InterPro" id="IPR015867">
    <property type="entry name" value="N-reg_PII/ATP_PRibTrfase_C"/>
</dbReference>
<protein>
    <submittedName>
        <fullName evidence="1">Cytochrome C biogenesis protein</fullName>
    </submittedName>
</protein>